<comment type="subcellular location">
    <subcellularLocation>
        <location evidence="1">Cell membrane</location>
        <topology evidence="1">Multi-pass membrane protein</topology>
    </subcellularLocation>
</comment>
<keyword evidence="2" id="KW-1003">Cell membrane</keyword>
<evidence type="ECO:0000256" key="5">
    <source>
        <dbReference type="ARBA" id="ARBA00023136"/>
    </source>
</evidence>
<dbReference type="AlphaFoldDB" id="A0A2M9ZPT1"/>
<dbReference type="OrthoDB" id="315992at2"/>
<feature type="transmembrane region" description="Helical" evidence="6">
    <location>
        <begin position="376"/>
        <end position="395"/>
    </location>
</feature>
<evidence type="ECO:0000313" key="10">
    <source>
        <dbReference type="Proteomes" id="UP000231990"/>
    </source>
</evidence>
<keyword evidence="5 6" id="KW-0472">Membrane</keyword>
<keyword evidence="3 6" id="KW-0812">Transmembrane</keyword>
<evidence type="ECO:0000256" key="6">
    <source>
        <dbReference type="SAM" id="Phobius"/>
    </source>
</evidence>
<evidence type="ECO:0000256" key="1">
    <source>
        <dbReference type="ARBA" id="ARBA00004651"/>
    </source>
</evidence>
<keyword evidence="9" id="KW-1185">Reference proteome</keyword>
<accession>A0A2M9ZPT1</accession>
<feature type="transmembrane region" description="Helical" evidence="6">
    <location>
        <begin position="129"/>
        <end position="148"/>
    </location>
</feature>
<evidence type="ECO:0000313" key="9">
    <source>
        <dbReference type="Proteomes" id="UP000231962"/>
    </source>
</evidence>
<organism evidence="8 10">
    <name type="scientific">Leptospira perolatii</name>
    <dbReference type="NCBI Taxonomy" id="2023191"/>
    <lineage>
        <taxon>Bacteria</taxon>
        <taxon>Pseudomonadati</taxon>
        <taxon>Spirochaetota</taxon>
        <taxon>Spirochaetia</taxon>
        <taxon>Leptospirales</taxon>
        <taxon>Leptospiraceae</taxon>
        <taxon>Leptospira</taxon>
    </lineage>
</organism>
<feature type="transmembrane region" description="Helical" evidence="6">
    <location>
        <begin position="401"/>
        <end position="426"/>
    </location>
</feature>
<dbReference type="InterPro" id="IPR002797">
    <property type="entry name" value="Polysacc_synth"/>
</dbReference>
<dbReference type="EMBL" id="NPDZ01000002">
    <property type="protein sequence ID" value="PJZ74087.1"/>
    <property type="molecule type" value="Genomic_DNA"/>
</dbReference>
<dbReference type="EMBL" id="NPDY01000013">
    <property type="protein sequence ID" value="PJZ69044.1"/>
    <property type="molecule type" value="Genomic_DNA"/>
</dbReference>
<feature type="transmembrane region" description="Helical" evidence="6">
    <location>
        <begin position="351"/>
        <end position="369"/>
    </location>
</feature>
<dbReference type="PANTHER" id="PTHR30250:SF11">
    <property type="entry name" value="O-ANTIGEN TRANSPORTER-RELATED"/>
    <property type="match status" value="1"/>
</dbReference>
<dbReference type="Proteomes" id="UP000231962">
    <property type="component" value="Unassembled WGS sequence"/>
</dbReference>
<feature type="transmembrane region" description="Helical" evidence="6">
    <location>
        <begin position="191"/>
        <end position="211"/>
    </location>
</feature>
<comment type="caution">
    <text evidence="8">The sequence shown here is derived from an EMBL/GenBank/DDBJ whole genome shotgun (WGS) entry which is preliminary data.</text>
</comment>
<sequence length="431" mass="47960">MSRVGESLKVFPGALHRLRTSGFLRSSFSVSLSKVISSGLNLLFTIYAVNILSKNENGLFQYYSEFLPVMLAVAEFGLPAALVKYLSPVIENKKKVGILMASSFWIKLAAFGVLALGSTAAALALKESALVTFLLVFGSFVLSFNTFFESVFVSFGQYTSLSLWYPLPNLIRLLILYSADQLSNNALNHLDILAIFSTSPVFTLVLFFFLFPREKLHWNGPNEEVKAQISELTSFNRYAFLASVFAIGSDRLELFFLNQYQSHDAVAEYGTALKLFSGFVILFSVLNSMIYPKLSRLVDSPEFPKFLRHTMLLSVGMALLLAPGGFLGDWIFSILFKGKYPESVPVFQLLYPNYLLQLVFSPLGMALFAMGQPRMLALLALIRLAFGLVLDNILIPEYGTMGAASAFFLGQIPSWLILSGYFLAFYRPSLK</sequence>
<dbReference type="RefSeq" id="WP_100714550.1">
    <property type="nucleotide sequence ID" value="NZ_NPDY01000013.1"/>
</dbReference>
<evidence type="ECO:0000313" key="8">
    <source>
        <dbReference type="EMBL" id="PJZ74087.1"/>
    </source>
</evidence>
<feature type="transmembrane region" description="Helical" evidence="6">
    <location>
        <begin position="269"/>
        <end position="290"/>
    </location>
</feature>
<feature type="transmembrane region" description="Helical" evidence="6">
    <location>
        <begin position="311"/>
        <end position="331"/>
    </location>
</feature>
<evidence type="ECO:0000256" key="3">
    <source>
        <dbReference type="ARBA" id="ARBA00022692"/>
    </source>
</evidence>
<proteinExistence type="predicted"/>
<evidence type="ECO:0000313" key="7">
    <source>
        <dbReference type="EMBL" id="PJZ69044.1"/>
    </source>
</evidence>
<evidence type="ECO:0000256" key="2">
    <source>
        <dbReference type="ARBA" id="ARBA00022475"/>
    </source>
</evidence>
<reference evidence="9 10" key="1">
    <citation type="submission" date="2017-07" db="EMBL/GenBank/DDBJ databases">
        <title>Leptospira spp. isolated from tropical soils.</title>
        <authorList>
            <person name="Thibeaux R."/>
            <person name="Iraola G."/>
            <person name="Ferres I."/>
            <person name="Bierque E."/>
            <person name="Girault D."/>
            <person name="Soupe-Gilbert M.-E."/>
            <person name="Picardeau M."/>
            <person name="Goarant C."/>
        </authorList>
    </citation>
    <scope>NUCLEOTIDE SEQUENCE [LARGE SCALE GENOMIC DNA]</scope>
    <source>
        <strain evidence="8 10">FH1-B-B1</strain>
        <strain evidence="7 9">FH1-B-C1</strain>
    </source>
</reference>
<feature type="transmembrane region" description="Helical" evidence="6">
    <location>
        <begin position="98"/>
        <end position="123"/>
    </location>
</feature>
<evidence type="ECO:0000256" key="4">
    <source>
        <dbReference type="ARBA" id="ARBA00022989"/>
    </source>
</evidence>
<gene>
    <name evidence="7" type="ORF">CH360_13390</name>
    <name evidence="8" type="ORF">CH373_03940</name>
</gene>
<dbReference type="GO" id="GO:0005886">
    <property type="term" value="C:plasma membrane"/>
    <property type="evidence" value="ECO:0007669"/>
    <property type="project" value="UniProtKB-SubCell"/>
</dbReference>
<feature type="transmembrane region" description="Helical" evidence="6">
    <location>
        <begin position="27"/>
        <end position="49"/>
    </location>
</feature>
<name>A0A2M9ZPT1_9LEPT</name>
<dbReference type="PANTHER" id="PTHR30250">
    <property type="entry name" value="PST FAMILY PREDICTED COLANIC ACID TRANSPORTER"/>
    <property type="match status" value="1"/>
</dbReference>
<feature type="transmembrane region" description="Helical" evidence="6">
    <location>
        <begin position="69"/>
        <end position="86"/>
    </location>
</feature>
<keyword evidence="4 6" id="KW-1133">Transmembrane helix</keyword>
<dbReference type="Pfam" id="PF01943">
    <property type="entry name" value="Polysacc_synt"/>
    <property type="match status" value="1"/>
</dbReference>
<dbReference type="Proteomes" id="UP000231990">
    <property type="component" value="Unassembled WGS sequence"/>
</dbReference>
<protein>
    <submittedName>
        <fullName evidence="8">Polysaccharide biosynthesis protein</fullName>
    </submittedName>
</protein>
<dbReference type="InterPro" id="IPR050833">
    <property type="entry name" value="Poly_Biosynth_Transport"/>
</dbReference>